<dbReference type="PANTHER" id="PTHR48021">
    <property type="match status" value="1"/>
</dbReference>
<evidence type="ECO:0000256" key="1">
    <source>
        <dbReference type="ARBA" id="ARBA00004651"/>
    </source>
</evidence>
<feature type="transmembrane region" description="Helical" evidence="8">
    <location>
        <begin position="104"/>
        <end position="124"/>
    </location>
</feature>
<feature type="domain" description="Major facilitator superfamily (MFS) profile" evidence="9">
    <location>
        <begin position="56"/>
        <end position="489"/>
    </location>
</feature>
<keyword evidence="11" id="KW-1185">Reference proteome</keyword>
<evidence type="ECO:0000256" key="8">
    <source>
        <dbReference type="SAM" id="Phobius"/>
    </source>
</evidence>
<feature type="transmembrane region" description="Helical" evidence="8">
    <location>
        <begin position="156"/>
        <end position="178"/>
    </location>
</feature>
<dbReference type="Gene3D" id="1.20.1250.20">
    <property type="entry name" value="MFS general substrate transporter like domains"/>
    <property type="match status" value="1"/>
</dbReference>
<dbReference type="PANTHER" id="PTHR48021:SF47">
    <property type="entry name" value="GH17672P"/>
    <property type="match status" value="1"/>
</dbReference>
<protein>
    <recommendedName>
        <fullName evidence="9">Major facilitator superfamily (MFS) profile domain-containing protein</fullName>
    </recommendedName>
</protein>
<evidence type="ECO:0000259" key="9">
    <source>
        <dbReference type="PROSITE" id="PS50850"/>
    </source>
</evidence>
<keyword evidence="4 8" id="KW-1133">Transmembrane helix</keyword>
<dbReference type="InterPro" id="IPR050549">
    <property type="entry name" value="MFS_Trehalose_Transporter"/>
</dbReference>
<feature type="transmembrane region" description="Helical" evidence="8">
    <location>
        <begin position="397"/>
        <end position="422"/>
    </location>
</feature>
<feature type="transmembrane region" description="Helical" evidence="8">
    <location>
        <begin position="332"/>
        <end position="356"/>
    </location>
</feature>
<dbReference type="EMBL" id="OU892277">
    <property type="protein sequence ID" value="CAG9759718.1"/>
    <property type="molecule type" value="Genomic_DNA"/>
</dbReference>
<dbReference type="InterPro" id="IPR003663">
    <property type="entry name" value="Sugar/inositol_transpt"/>
</dbReference>
<dbReference type="InterPro" id="IPR005829">
    <property type="entry name" value="Sugar_transporter_CS"/>
</dbReference>
<sequence>MIVNLYVLVCYLIKNLFNTKSRLVSTETFHAHLALLFVSCYFPCFIEMFFGISTTVLTVLIADLLATAGDITQTWTSPMYIKLYSNDTSENPLGKPLTSSEDSWIGSLINIGAVIGAIPTGFIADKIGRKNVMLAIAVPHMIAYFTYAFANHVYLFYIGRFINGIALGAGYTILPMYMTEITEDSNRASLSVTLNIFWTLGNFIPYAIGPYLSVRTFNLILAAIPTTFLLCFVIIGSETPHFLVQTGQIAEAEETVMRLRSCSKEKAKKEVEVLEAAFKKHDDVSLKDIFMNRGLRKAYIVSLILIFLQTMSGIGAISYYMQPIFAASGSNFSASVSTTICGACMFLSSFTTTFIVESAGKKWPLGVSCLGDALSLAVLGAFFYIKDSTSLSTDHISWLPIAGLLGYIFFFNLAYSALPWTISSELFPSNVKPISSASVAACCWMTSFFVTKFFNVSNEILGRAGTFWIYSGACLFAVLFDIIWVPETRGKNFSEIQEMLQK</sequence>
<dbReference type="InterPro" id="IPR005828">
    <property type="entry name" value="MFS_sugar_transport-like"/>
</dbReference>
<proteinExistence type="inferred from homology"/>
<dbReference type="Proteomes" id="UP001152799">
    <property type="component" value="Chromosome 1"/>
</dbReference>
<evidence type="ECO:0000256" key="5">
    <source>
        <dbReference type="ARBA" id="ARBA00023136"/>
    </source>
</evidence>
<dbReference type="InterPro" id="IPR036259">
    <property type="entry name" value="MFS_trans_sf"/>
</dbReference>
<dbReference type="SUPFAM" id="SSF103473">
    <property type="entry name" value="MFS general substrate transporter"/>
    <property type="match status" value="1"/>
</dbReference>
<accession>A0A9N9M8U0</accession>
<dbReference type="OrthoDB" id="4142200at2759"/>
<comment type="subcellular location">
    <subcellularLocation>
        <location evidence="1">Cell membrane</location>
        <topology evidence="1">Multi-pass membrane protein</topology>
    </subcellularLocation>
</comment>
<dbReference type="GO" id="GO:0022857">
    <property type="term" value="F:transmembrane transporter activity"/>
    <property type="evidence" value="ECO:0007669"/>
    <property type="project" value="InterPro"/>
</dbReference>
<feature type="transmembrane region" description="Helical" evidence="8">
    <location>
        <begin position="29"/>
        <end position="50"/>
    </location>
</feature>
<evidence type="ECO:0000256" key="4">
    <source>
        <dbReference type="ARBA" id="ARBA00022989"/>
    </source>
</evidence>
<keyword evidence="2" id="KW-1003">Cell membrane</keyword>
<dbReference type="InterPro" id="IPR020846">
    <property type="entry name" value="MFS_dom"/>
</dbReference>
<keyword evidence="3 8" id="KW-0812">Transmembrane</keyword>
<dbReference type="PROSITE" id="PS00217">
    <property type="entry name" value="SUGAR_TRANSPORT_2"/>
    <property type="match status" value="1"/>
</dbReference>
<keyword evidence="6" id="KW-0325">Glycoprotein</keyword>
<evidence type="ECO:0000256" key="2">
    <source>
        <dbReference type="ARBA" id="ARBA00022475"/>
    </source>
</evidence>
<feature type="transmembrane region" description="Helical" evidence="8">
    <location>
        <begin position="214"/>
        <end position="235"/>
    </location>
</feature>
<dbReference type="FunFam" id="1.20.1250.20:FF:000055">
    <property type="entry name" value="Facilitated trehalose transporter Tret1-2 homolog"/>
    <property type="match status" value="1"/>
</dbReference>
<organism evidence="10 11">
    <name type="scientific">Ceutorhynchus assimilis</name>
    <name type="common">cabbage seed weevil</name>
    <dbReference type="NCBI Taxonomy" id="467358"/>
    <lineage>
        <taxon>Eukaryota</taxon>
        <taxon>Metazoa</taxon>
        <taxon>Ecdysozoa</taxon>
        <taxon>Arthropoda</taxon>
        <taxon>Hexapoda</taxon>
        <taxon>Insecta</taxon>
        <taxon>Pterygota</taxon>
        <taxon>Neoptera</taxon>
        <taxon>Endopterygota</taxon>
        <taxon>Coleoptera</taxon>
        <taxon>Polyphaga</taxon>
        <taxon>Cucujiformia</taxon>
        <taxon>Curculionidae</taxon>
        <taxon>Ceutorhynchinae</taxon>
        <taxon>Ceutorhynchus</taxon>
    </lineage>
</organism>
<keyword evidence="5 8" id="KW-0472">Membrane</keyword>
<evidence type="ECO:0000256" key="7">
    <source>
        <dbReference type="ARBA" id="ARBA00024348"/>
    </source>
</evidence>
<feature type="transmembrane region" description="Helical" evidence="8">
    <location>
        <begin position="298"/>
        <end position="320"/>
    </location>
</feature>
<evidence type="ECO:0000313" key="11">
    <source>
        <dbReference type="Proteomes" id="UP001152799"/>
    </source>
</evidence>
<dbReference type="GO" id="GO:0005886">
    <property type="term" value="C:plasma membrane"/>
    <property type="evidence" value="ECO:0007669"/>
    <property type="project" value="UniProtKB-SubCell"/>
</dbReference>
<feature type="transmembrane region" description="Helical" evidence="8">
    <location>
        <begin position="363"/>
        <end position="385"/>
    </location>
</feature>
<reference evidence="10" key="1">
    <citation type="submission" date="2022-01" db="EMBL/GenBank/DDBJ databases">
        <authorList>
            <person name="King R."/>
        </authorList>
    </citation>
    <scope>NUCLEOTIDE SEQUENCE</scope>
</reference>
<feature type="transmembrane region" description="Helical" evidence="8">
    <location>
        <begin position="190"/>
        <end position="208"/>
    </location>
</feature>
<evidence type="ECO:0000256" key="6">
    <source>
        <dbReference type="ARBA" id="ARBA00023180"/>
    </source>
</evidence>
<feature type="transmembrane region" description="Helical" evidence="8">
    <location>
        <begin position="467"/>
        <end position="485"/>
    </location>
</feature>
<dbReference type="PRINTS" id="PR00171">
    <property type="entry name" value="SUGRTRNSPORT"/>
</dbReference>
<evidence type="ECO:0000313" key="10">
    <source>
        <dbReference type="EMBL" id="CAG9759718.1"/>
    </source>
</evidence>
<dbReference type="PROSITE" id="PS00216">
    <property type="entry name" value="SUGAR_TRANSPORT_1"/>
    <property type="match status" value="1"/>
</dbReference>
<dbReference type="PROSITE" id="PS50850">
    <property type="entry name" value="MFS"/>
    <property type="match status" value="1"/>
</dbReference>
<feature type="transmembrane region" description="Helical" evidence="8">
    <location>
        <begin position="434"/>
        <end position="455"/>
    </location>
</feature>
<evidence type="ECO:0000256" key="3">
    <source>
        <dbReference type="ARBA" id="ARBA00022692"/>
    </source>
</evidence>
<feature type="transmembrane region" description="Helical" evidence="8">
    <location>
        <begin position="131"/>
        <end position="150"/>
    </location>
</feature>
<name>A0A9N9M8U0_9CUCU</name>
<dbReference type="AlphaFoldDB" id="A0A9N9M8U0"/>
<dbReference type="Pfam" id="PF00083">
    <property type="entry name" value="Sugar_tr"/>
    <property type="match status" value="1"/>
</dbReference>
<gene>
    <name evidence="10" type="ORF">CEUTPL_LOCUS460</name>
</gene>
<comment type="similarity">
    <text evidence="7">Belongs to the major facilitator superfamily. Sugar transporter (TC 2.A.1.1) family. Trehalose transporter subfamily.</text>
</comment>